<dbReference type="PROSITE" id="PS51257">
    <property type="entry name" value="PROKAR_LIPOPROTEIN"/>
    <property type="match status" value="1"/>
</dbReference>
<feature type="signal peptide" evidence="1">
    <location>
        <begin position="1"/>
        <end position="22"/>
    </location>
</feature>
<dbReference type="Gene3D" id="2.115.10.20">
    <property type="entry name" value="Glycosyl hydrolase domain, family 43"/>
    <property type="match status" value="3"/>
</dbReference>
<reference evidence="2 3" key="1">
    <citation type="submission" date="2023-01" db="EMBL/GenBank/DDBJ databases">
        <title>Exploring GABA producing Bacteroides strains toward improving mental health.</title>
        <authorList>
            <person name="Yousuf B."/>
            <person name="Bouhlel N.E."/>
            <person name="Mottawea W."/>
            <person name="Hammami R."/>
        </authorList>
    </citation>
    <scope>NUCLEOTIDE SEQUENCE [LARGE SCALE GENOMIC DNA]</scope>
    <source>
        <strain evidence="2 3">UO.H1054</strain>
    </source>
</reference>
<organism evidence="2 3">
    <name type="scientific">Bacteroides zhangwenhongii</name>
    <dbReference type="NCBI Taxonomy" id="2650157"/>
    <lineage>
        <taxon>Bacteria</taxon>
        <taxon>Pseudomonadati</taxon>
        <taxon>Bacteroidota</taxon>
        <taxon>Bacteroidia</taxon>
        <taxon>Bacteroidales</taxon>
        <taxon>Bacteroidaceae</taxon>
        <taxon>Bacteroides</taxon>
    </lineage>
</organism>
<keyword evidence="1" id="KW-0732">Signal</keyword>
<keyword evidence="3" id="KW-1185">Reference proteome</keyword>
<gene>
    <name evidence="2" type="ORF">PQG98_02640</name>
</gene>
<dbReference type="RefSeq" id="WP_272719593.1">
    <property type="nucleotide sequence ID" value="NZ_JAQPYS010000016.1"/>
</dbReference>
<dbReference type="CDD" id="cd15482">
    <property type="entry name" value="Sialidase_non-viral"/>
    <property type="match status" value="1"/>
</dbReference>
<evidence type="ECO:0000313" key="2">
    <source>
        <dbReference type="EMBL" id="MDC7135243.1"/>
    </source>
</evidence>
<dbReference type="SUPFAM" id="SSF75005">
    <property type="entry name" value="Arabinanase/levansucrase/invertase"/>
    <property type="match status" value="2"/>
</dbReference>
<dbReference type="InterPro" id="IPR023296">
    <property type="entry name" value="Glyco_hydro_beta-prop_sf"/>
</dbReference>
<accession>A0ABT5H3R9</accession>
<comment type="caution">
    <text evidence="2">The sequence shown here is derived from an EMBL/GenBank/DDBJ whole genome shotgun (WGS) entry which is preliminary data.</text>
</comment>
<sequence>MKTMKIKSYLWLLALTAFFSCSDDTTAQNPIVPPVEPPVEEETFVDICNFETTLISFHTNDQLKYNIVDNPYKEGINVSNKCGKVVSAGDMWELIWSDPLTKKFDFTKDGACFSMQVRSPKVGGHIFFKLESSLGADAKEVSNVVSKVADEWETLEFDFSLLNLPDNVYDKVIILFDAGETGSGEEWYFDNIRQKTGVKTEPEPEPGEKQYINYCNFETSLVTFRTNDRLEYSIVDNPHMSGINTSSKCGKVVAAGDQWELIWSEPVTSRYNSKFNFSKNGGRFTVKVYSPKVGSPVYFKLESTGGADSKEIQNVKTTVANQWETLTFDFSSWNLPDETYDKIVLVFDAGNVGGVGDVYYFDDIIGPNNEAEQLLTRYEANPVLTYKGAERWMCEHIANAAILSPAESPDGNWWMYARGSGYDAMNEYHDQIGLFRQNVNSFNPVGGWEAYPTNPVIPHGAKGTCDELHLLDCAPVMGGDGRLYFYYQAVRGTSDADRCGSLACRYSVDGGYTFSDAIMLRDGVGCSDAIFYDGKYYIFYGYGYDNGSHMKIDCAITTDPLNFDNAEIRTILTPGGGPANHDCMTVNGSRIFRLKDVNKWFMVYQGSTRHFDFPERFHVAYSDDLLNWTKVNNTKPFFKRGEAETWDQGGIWFGEVLEYGDKLYMYYEGWGCEGAVPDRDYPYFGGGHSTTGCAFVAKSEFLEWCGLN</sequence>
<name>A0ABT5H3R9_9BACE</name>
<proteinExistence type="predicted"/>
<dbReference type="Proteomes" id="UP001215398">
    <property type="component" value="Unassembled WGS sequence"/>
</dbReference>
<dbReference type="EMBL" id="JAQPYS010000016">
    <property type="protein sequence ID" value="MDC7135243.1"/>
    <property type="molecule type" value="Genomic_DNA"/>
</dbReference>
<evidence type="ECO:0000313" key="3">
    <source>
        <dbReference type="Proteomes" id="UP001215398"/>
    </source>
</evidence>
<protein>
    <submittedName>
        <fullName evidence="2">Uncharacterized protein</fullName>
    </submittedName>
</protein>
<feature type="chain" id="PRO_5047452064" evidence="1">
    <location>
        <begin position="23"/>
        <end position="708"/>
    </location>
</feature>
<dbReference type="Gene3D" id="2.60.120.260">
    <property type="entry name" value="Galactose-binding domain-like"/>
    <property type="match status" value="1"/>
</dbReference>
<evidence type="ECO:0000256" key="1">
    <source>
        <dbReference type="SAM" id="SignalP"/>
    </source>
</evidence>